<feature type="transmembrane region" description="Helical" evidence="2">
    <location>
        <begin position="238"/>
        <end position="258"/>
    </location>
</feature>
<keyword evidence="4" id="KW-1185">Reference proteome</keyword>
<evidence type="ECO:0000313" key="3">
    <source>
        <dbReference type="EMBL" id="MFD1612625.1"/>
    </source>
</evidence>
<evidence type="ECO:0008006" key="5">
    <source>
        <dbReference type="Google" id="ProtNLM"/>
    </source>
</evidence>
<feature type="transmembrane region" description="Helical" evidence="2">
    <location>
        <begin position="208"/>
        <end position="226"/>
    </location>
</feature>
<dbReference type="RefSeq" id="WP_380889689.1">
    <property type="nucleotide sequence ID" value="NZ_JBHUDY010000001.1"/>
</dbReference>
<comment type="caution">
    <text evidence="3">The sequence shown here is derived from an EMBL/GenBank/DDBJ whole genome shotgun (WGS) entry which is preliminary data.</text>
</comment>
<feature type="transmembrane region" description="Helical" evidence="2">
    <location>
        <begin position="77"/>
        <end position="95"/>
    </location>
</feature>
<feature type="transmembrane region" description="Helical" evidence="2">
    <location>
        <begin position="46"/>
        <end position="65"/>
    </location>
</feature>
<proteinExistence type="predicted"/>
<reference evidence="4" key="1">
    <citation type="journal article" date="2019" name="Int. J. Syst. Evol. Microbiol.">
        <title>The Global Catalogue of Microorganisms (GCM) 10K type strain sequencing project: providing services to taxonomists for standard genome sequencing and annotation.</title>
        <authorList>
            <consortium name="The Broad Institute Genomics Platform"/>
            <consortium name="The Broad Institute Genome Sequencing Center for Infectious Disease"/>
            <person name="Wu L."/>
            <person name="Ma J."/>
        </authorList>
    </citation>
    <scope>NUCLEOTIDE SEQUENCE [LARGE SCALE GENOMIC DNA]</scope>
    <source>
        <strain evidence="4">CGMCC 1.16275</strain>
    </source>
</reference>
<sequence>MAGSALSERSAPVQVLDARAMNAEIALLLFAFALPFTRLVEVDLIGVLYIHDLLTFPLLIALLLRPHAIEMLRPMRLFLLLLGVWLVGAVLTDLVRHTAPNDYMRGWSRIALFGGNTVMLWLLSRGRIRVLMAYVLGAGLALAANTLINPTALMAEDPWKFGIGYGLAITCGVVATSRILQRMFTIHFGSVLIGAVGLASLFLNSRSLFAICLLASAYGFLASYVSRHPRFASKVNPLAFVGFILVGLVVGNFMILAYGELASTGVLGHAAQAKYYAQLGGTSGLNVIIGGRPEALVSLQAIADSPIIGHGSWARDPYYSLLYFSSLKEAGLQATDTYQQLGELSEFLIPSHSYVFGTWVEAGIAAVPIWIYVMLLAFRALYANVRLRTEANALISLVALVVMWDVLFSPFASDARISKAIEVCILIAANERLRRAGQAQSSSALASSGRAQPGSAGSARQLWKR</sequence>
<feature type="region of interest" description="Disordered" evidence="1">
    <location>
        <begin position="444"/>
        <end position="465"/>
    </location>
</feature>
<evidence type="ECO:0000256" key="1">
    <source>
        <dbReference type="SAM" id="MobiDB-lite"/>
    </source>
</evidence>
<gene>
    <name evidence="3" type="ORF">ACFSCW_12510</name>
</gene>
<feature type="transmembrane region" description="Helical" evidence="2">
    <location>
        <begin position="362"/>
        <end position="382"/>
    </location>
</feature>
<feature type="transmembrane region" description="Helical" evidence="2">
    <location>
        <begin position="184"/>
        <end position="202"/>
    </location>
</feature>
<keyword evidence="2" id="KW-1133">Transmembrane helix</keyword>
<feature type="transmembrane region" description="Helical" evidence="2">
    <location>
        <begin position="107"/>
        <end position="124"/>
    </location>
</feature>
<protein>
    <recommendedName>
        <fullName evidence="5">O-antigen ligase</fullName>
    </recommendedName>
</protein>
<keyword evidence="2" id="KW-0812">Transmembrane</keyword>
<accession>A0ABW4I4R2</accession>
<feature type="transmembrane region" description="Helical" evidence="2">
    <location>
        <begin position="159"/>
        <end position="177"/>
    </location>
</feature>
<dbReference type="EMBL" id="JBHUDY010000001">
    <property type="protein sequence ID" value="MFD1612625.1"/>
    <property type="molecule type" value="Genomic_DNA"/>
</dbReference>
<feature type="transmembrane region" description="Helical" evidence="2">
    <location>
        <begin position="21"/>
        <end position="40"/>
    </location>
</feature>
<keyword evidence="2" id="KW-0472">Membrane</keyword>
<name>A0ABW4I4R2_9SPHN</name>
<organism evidence="3 4">
    <name type="scientific">Sphingomonas tabacisoli</name>
    <dbReference type="NCBI Taxonomy" id="2249466"/>
    <lineage>
        <taxon>Bacteria</taxon>
        <taxon>Pseudomonadati</taxon>
        <taxon>Pseudomonadota</taxon>
        <taxon>Alphaproteobacteria</taxon>
        <taxon>Sphingomonadales</taxon>
        <taxon>Sphingomonadaceae</taxon>
        <taxon>Sphingomonas</taxon>
    </lineage>
</organism>
<dbReference type="Proteomes" id="UP001597115">
    <property type="component" value="Unassembled WGS sequence"/>
</dbReference>
<evidence type="ECO:0000256" key="2">
    <source>
        <dbReference type="SAM" id="Phobius"/>
    </source>
</evidence>
<feature type="transmembrane region" description="Helical" evidence="2">
    <location>
        <begin position="131"/>
        <end position="153"/>
    </location>
</feature>
<feature type="transmembrane region" description="Helical" evidence="2">
    <location>
        <begin position="394"/>
        <end position="412"/>
    </location>
</feature>
<evidence type="ECO:0000313" key="4">
    <source>
        <dbReference type="Proteomes" id="UP001597115"/>
    </source>
</evidence>